<name>A0A1L3SRU4_9HYPH</name>
<evidence type="ECO:0000313" key="2">
    <source>
        <dbReference type="EMBL" id="APH72081.1"/>
    </source>
</evidence>
<dbReference type="STRING" id="1670800.BSQ44_12450"/>
<organism evidence="2 3">
    <name type="scientific">Aquibium oceanicum</name>
    <dbReference type="NCBI Taxonomy" id="1670800"/>
    <lineage>
        <taxon>Bacteria</taxon>
        <taxon>Pseudomonadati</taxon>
        <taxon>Pseudomonadota</taxon>
        <taxon>Alphaproteobacteria</taxon>
        <taxon>Hyphomicrobiales</taxon>
        <taxon>Phyllobacteriaceae</taxon>
        <taxon>Aquibium</taxon>
    </lineage>
</organism>
<accession>A0A1L3SRU4</accession>
<dbReference type="RefSeq" id="WP_072604573.1">
    <property type="nucleotide sequence ID" value="NZ_CP018171.1"/>
</dbReference>
<sequence length="63" mass="6467">MARLLFFVLVAALAVAAIAYLVTKLRGRPVVNDTVGKVLVALIVAALAFWLFGGGALLGQGIG</sequence>
<evidence type="ECO:0000256" key="1">
    <source>
        <dbReference type="SAM" id="Phobius"/>
    </source>
</evidence>
<keyword evidence="1" id="KW-0472">Membrane</keyword>
<dbReference type="AlphaFoldDB" id="A0A1L3SRU4"/>
<gene>
    <name evidence="2" type="ORF">BSQ44_12450</name>
</gene>
<feature type="transmembrane region" description="Helical" evidence="1">
    <location>
        <begin position="35"/>
        <end position="58"/>
    </location>
</feature>
<protein>
    <submittedName>
        <fullName evidence="2">Uncharacterized protein</fullName>
    </submittedName>
</protein>
<reference evidence="3" key="1">
    <citation type="submission" date="2016-11" db="EMBL/GenBank/DDBJ databases">
        <title>Mesorhizobium oceanicum sp. nov., isolated from deep seawater in South China Sea.</title>
        <authorList>
            <person name="Fu G.-Y."/>
        </authorList>
    </citation>
    <scope>NUCLEOTIDE SEQUENCE [LARGE SCALE GENOMIC DNA]</scope>
    <source>
        <strain evidence="3">B7</strain>
    </source>
</reference>
<dbReference type="Proteomes" id="UP000182840">
    <property type="component" value="Chromosome"/>
</dbReference>
<keyword evidence="1" id="KW-0812">Transmembrane</keyword>
<keyword evidence="1" id="KW-1133">Transmembrane helix</keyword>
<keyword evidence="3" id="KW-1185">Reference proteome</keyword>
<evidence type="ECO:0000313" key="3">
    <source>
        <dbReference type="Proteomes" id="UP000182840"/>
    </source>
</evidence>
<dbReference type="KEGG" id="meso:BSQ44_12450"/>
<proteinExistence type="predicted"/>
<dbReference type="EMBL" id="CP018171">
    <property type="protein sequence ID" value="APH72081.1"/>
    <property type="molecule type" value="Genomic_DNA"/>
</dbReference>